<dbReference type="AlphaFoldDB" id="A0A2T1ECX3"/>
<dbReference type="RefSeq" id="WP_106255927.1">
    <property type="nucleotide sequence ID" value="NZ_CAWNSW010000048.1"/>
</dbReference>
<dbReference type="Proteomes" id="UP000239576">
    <property type="component" value="Unassembled WGS sequence"/>
</dbReference>
<reference evidence="3" key="1">
    <citation type="submission" date="2018-02" db="EMBL/GenBank/DDBJ databases">
        <authorList>
            <person name="Moore K."/>
            <person name="Momper L."/>
        </authorList>
    </citation>
    <scope>NUCLEOTIDE SEQUENCE [LARGE SCALE GENOMIC DNA]</scope>
    <source>
        <strain evidence="3">ULC18</strain>
    </source>
</reference>
<protein>
    <submittedName>
        <fullName evidence="2">Uncharacterized protein</fullName>
    </submittedName>
</protein>
<name>A0A2T1ECX3_9CYAN</name>
<proteinExistence type="predicted"/>
<evidence type="ECO:0000256" key="1">
    <source>
        <dbReference type="SAM" id="MobiDB-lite"/>
    </source>
</evidence>
<dbReference type="EMBL" id="PVWK01000051">
    <property type="protein sequence ID" value="PSB30533.1"/>
    <property type="molecule type" value="Genomic_DNA"/>
</dbReference>
<feature type="region of interest" description="Disordered" evidence="1">
    <location>
        <begin position="1"/>
        <end position="34"/>
    </location>
</feature>
<reference evidence="2 3" key="2">
    <citation type="submission" date="2018-03" db="EMBL/GenBank/DDBJ databases">
        <title>The ancient ancestry and fast evolution of plastids.</title>
        <authorList>
            <person name="Moore K.R."/>
            <person name="Magnabosco C."/>
            <person name="Momper L."/>
            <person name="Gold D.A."/>
            <person name="Bosak T."/>
            <person name="Fournier G.P."/>
        </authorList>
    </citation>
    <scope>NUCLEOTIDE SEQUENCE [LARGE SCALE GENOMIC DNA]</scope>
    <source>
        <strain evidence="2 3">ULC18</strain>
    </source>
</reference>
<accession>A0A2T1ECX3</accession>
<organism evidence="2 3">
    <name type="scientific">Stenomitos frigidus ULC18</name>
    <dbReference type="NCBI Taxonomy" id="2107698"/>
    <lineage>
        <taxon>Bacteria</taxon>
        <taxon>Bacillati</taxon>
        <taxon>Cyanobacteriota</taxon>
        <taxon>Cyanophyceae</taxon>
        <taxon>Leptolyngbyales</taxon>
        <taxon>Leptolyngbyaceae</taxon>
        <taxon>Stenomitos</taxon>
    </lineage>
</organism>
<keyword evidence="3" id="KW-1185">Reference proteome</keyword>
<feature type="compositionally biased region" description="Polar residues" evidence="1">
    <location>
        <begin position="1"/>
        <end position="19"/>
    </location>
</feature>
<gene>
    <name evidence="2" type="ORF">C7B82_08785</name>
</gene>
<comment type="caution">
    <text evidence="2">The sequence shown here is derived from an EMBL/GenBank/DDBJ whole genome shotgun (WGS) entry which is preliminary data.</text>
</comment>
<evidence type="ECO:0000313" key="3">
    <source>
        <dbReference type="Proteomes" id="UP000239576"/>
    </source>
</evidence>
<evidence type="ECO:0000313" key="2">
    <source>
        <dbReference type="EMBL" id="PSB30533.1"/>
    </source>
</evidence>
<feature type="compositionally biased region" description="Low complexity" evidence="1">
    <location>
        <begin position="21"/>
        <end position="32"/>
    </location>
</feature>
<sequence>MSTDRASDNQAHPSRTLENVTAATGATSTAETEISDETLEAVAGGGVAKPPLHQPLVGHG</sequence>